<evidence type="ECO:0000313" key="3">
    <source>
        <dbReference type="Proteomes" id="UP000224854"/>
    </source>
</evidence>
<dbReference type="Proteomes" id="UP000224854">
    <property type="component" value="Unassembled WGS sequence"/>
</dbReference>
<feature type="transmembrane region" description="Helical" evidence="1">
    <location>
        <begin position="46"/>
        <end position="67"/>
    </location>
</feature>
<proteinExistence type="predicted"/>
<reference evidence="2 3" key="1">
    <citation type="submission" date="2017-06" db="EMBL/GenBank/DDBJ databases">
        <title>Ant-infecting Ophiocordyceps genomes reveal a high diversity of potential behavioral manipulation genes and a possible major role for enterotoxins.</title>
        <authorList>
            <person name="De Bekker C."/>
            <person name="Evans H.C."/>
            <person name="Brachmann A."/>
            <person name="Hughes D.P."/>
        </authorList>
    </citation>
    <scope>NUCLEOTIDE SEQUENCE [LARGE SCALE GENOMIC DNA]</scope>
    <source>
        <strain evidence="2 3">1348a</strain>
    </source>
</reference>
<dbReference type="OrthoDB" id="2126185at2759"/>
<organism evidence="2 3">
    <name type="scientific">Ophiocordyceps australis</name>
    <dbReference type="NCBI Taxonomy" id="1399860"/>
    <lineage>
        <taxon>Eukaryota</taxon>
        <taxon>Fungi</taxon>
        <taxon>Dikarya</taxon>
        <taxon>Ascomycota</taxon>
        <taxon>Pezizomycotina</taxon>
        <taxon>Sordariomycetes</taxon>
        <taxon>Hypocreomycetidae</taxon>
        <taxon>Hypocreales</taxon>
        <taxon>Ophiocordycipitaceae</taxon>
        <taxon>Ophiocordyceps</taxon>
    </lineage>
</organism>
<feature type="transmembrane region" description="Helical" evidence="1">
    <location>
        <begin position="147"/>
        <end position="169"/>
    </location>
</feature>
<name>A0A2C5ZNR7_9HYPO</name>
<gene>
    <name evidence="2" type="ORF">CDD82_5072</name>
</gene>
<keyword evidence="1" id="KW-0812">Transmembrane</keyword>
<accession>A0A2C5ZNR7</accession>
<dbReference type="AlphaFoldDB" id="A0A2C5ZNR7"/>
<feature type="transmembrane region" description="Helical" evidence="1">
    <location>
        <begin position="12"/>
        <end position="34"/>
    </location>
</feature>
<keyword evidence="3" id="KW-1185">Reference proteome</keyword>
<sequence>MASLQSFPNARPLAIFAGYLATAAILTTACLATIVSPARPRRRRSALVMTLFSLLAALSLASTWYYMFSFFHSSYLDWKTAQHLQPDAPLLLGDWLRDSALFKEAWAATLQTPERAWWAQQIFGFCASWSLTLAVQGTKKGISRLWVFVLLGQIVAISFAMNLSFLAMLSHDGAPAKHDKIKADANDKDTKTGSSRGKNLRCHGQTLIIRRSDRGPVCASRG</sequence>
<comment type="caution">
    <text evidence="2">The sequence shown here is derived from an EMBL/GenBank/DDBJ whole genome shotgun (WGS) entry which is preliminary data.</text>
</comment>
<feature type="transmembrane region" description="Helical" evidence="1">
    <location>
        <begin position="116"/>
        <end position="135"/>
    </location>
</feature>
<keyword evidence="1" id="KW-0472">Membrane</keyword>
<protein>
    <submittedName>
        <fullName evidence="2">Uncharacterized protein</fullName>
    </submittedName>
</protein>
<evidence type="ECO:0000256" key="1">
    <source>
        <dbReference type="SAM" id="Phobius"/>
    </source>
</evidence>
<dbReference type="EMBL" id="NJEU01000045">
    <property type="protein sequence ID" value="PHH82717.1"/>
    <property type="molecule type" value="Genomic_DNA"/>
</dbReference>
<keyword evidence="1" id="KW-1133">Transmembrane helix</keyword>
<evidence type="ECO:0000313" key="2">
    <source>
        <dbReference type="EMBL" id="PHH82717.1"/>
    </source>
</evidence>